<evidence type="ECO:0000256" key="1">
    <source>
        <dbReference type="SAM" id="MobiDB-lite"/>
    </source>
</evidence>
<dbReference type="Proteomes" id="UP000001396">
    <property type="component" value="Unassembled WGS sequence"/>
</dbReference>
<keyword evidence="3" id="KW-0732">Signal</keyword>
<reference evidence="4 5" key="1">
    <citation type="journal article" date="2011" name="Genome Res.">
        <title>Phylogeny-wide analysis of social amoeba genomes highlights ancient origins for complex intercellular communication.</title>
        <authorList>
            <person name="Heidel A.J."/>
            <person name="Lawal H.M."/>
            <person name="Felder M."/>
            <person name="Schilde C."/>
            <person name="Helps N.R."/>
            <person name="Tunggal B."/>
            <person name="Rivero F."/>
            <person name="John U."/>
            <person name="Schleicher M."/>
            <person name="Eichinger L."/>
            <person name="Platzer M."/>
            <person name="Noegel A.A."/>
            <person name="Schaap P."/>
            <person name="Gloeckner G."/>
        </authorList>
    </citation>
    <scope>NUCLEOTIDE SEQUENCE [LARGE SCALE GENOMIC DNA]</scope>
    <source>
        <strain evidence="5">ATCC 26659 / Pp 5 / PN500</strain>
    </source>
</reference>
<comment type="caution">
    <text evidence="4">The sequence shown here is derived from an EMBL/GenBank/DDBJ whole genome shotgun (WGS) entry which is preliminary data.</text>
</comment>
<evidence type="ECO:0000256" key="2">
    <source>
        <dbReference type="SAM" id="Phobius"/>
    </source>
</evidence>
<dbReference type="RefSeq" id="XP_020428578.1">
    <property type="nucleotide sequence ID" value="XM_020580993.1"/>
</dbReference>
<evidence type="ECO:0000313" key="4">
    <source>
        <dbReference type="EMBL" id="EFA76446.1"/>
    </source>
</evidence>
<keyword evidence="5" id="KW-1185">Reference proteome</keyword>
<gene>
    <name evidence="4" type="primary">DD3-3</name>
    <name evidence="4" type="ORF">PPL_10211</name>
</gene>
<dbReference type="GeneID" id="31365682"/>
<keyword evidence="2" id="KW-0812">Transmembrane</keyword>
<dbReference type="InParanoid" id="D3BQM6"/>
<dbReference type="OMA" id="TNQHSCS"/>
<accession>D3BQM6</accession>
<protein>
    <recommendedName>
        <fullName evidence="6">Protein DD3-3</fullName>
    </recommendedName>
</protein>
<evidence type="ECO:0000256" key="3">
    <source>
        <dbReference type="SAM" id="SignalP"/>
    </source>
</evidence>
<feature type="compositionally biased region" description="Low complexity" evidence="1">
    <location>
        <begin position="331"/>
        <end position="342"/>
    </location>
</feature>
<evidence type="ECO:0008006" key="6">
    <source>
        <dbReference type="Google" id="ProtNLM"/>
    </source>
</evidence>
<sequence length="612" mass="68665">MRIHVTLLCLSLLLVVAMADVYMHAPPGSNDRNQEEGTNRDNAQRLFNSQNNDRGGYCRGGIVRWYEKSYLPVEWTSQHGCGNNQNDCNVILQYMCGSTNDPALTNIRDGTVTTTIPNDPAQVATMSGSEYQFGMHESYEYYNNCTTRSRNKGLFTANQNVQNTARFTRQQTGGTQYGFECPEERDYYPYWAPSPWKDIAIFTGDTDNCKMYKAQSQNVKSKYYCMFPGRATNNPASIDPAECTSKGGQWVEQPSWGIGAPECLKAEWNHVNHLGLSMDNGRYTSYNWSLPHQGMEDCIQSDTCACVLRIRYNISSSEVKGFGSSAYDSRNNGNNSPIKNNPNVLVEGQNLTLNINENQYGRTFQDRSHTFAIRPRPSSLKDAKIWNIMVKGKRGNIQQAYPAMEYQFTPSQITMKKNEYVHFQWTGCDHNPAGNAGNGRNKLDRSNLVQIHSLGYGTPFKDDDYTSKNALLTDPADRLRFAQQDQVGCKSYAQLMADNNNNQNDIEQDPQNCAYLNAAPNTFDGGVHKMDRTGSFYYMSTRNHDFSNRDQKGAIHVTPLLQTWQIALIAVGCTLFVGLATAGGSIAYAKTHPHSSANRFFSKVPGVKRVVA</sequence>
<proteinExistence type="predicted"/>
<feature type="transmembrane region" description="Helical" evidence="2">
    <location>
        <begin position="564"/>
        <end position="589"/>
    </location>
</feature>
<dbReference type="STRING" id="670386.D3BQM6"/>
<organism evidence="4 5">
    <name type="scientific">Heterostelium pallidum (strain ATCC 26659 / Pp 5 / PN500)</name>
    <name type="common">Cellular slime mold</name>
    <name type="synonym">Polysphondylium pallidum</name>
    <dbReference type="NCBI Taxonomy" id="670386"/>
    <lineage>
        <taxon>Eukaryota</taxon>
        <taxon>Amoebozoa</taxon>
        <taxon>Evosea</taxon>
        <taxon>Eumycetozoa</taxon>
        <taxon>Dictyostelia</taxon>
        <taxon>Acytosteliales</taxon>
        <taxon>Acytosteliaceae</taxon>
        <taxon>Heterostelium</taxon>
    </lineage>
</organism>
<dbReference type="PANTHER" id="PTHR35170:SF1">
    <property type="entry name" value="PROTEIN DD3-3"/>
    <property type="match status" value="1"/>
</dbReference>
<feature type="chain" id="PRO_5003041471" description="Protein DD3-3" evidence="3">
    <location>
        <begin position="20"/>
        <end position="612"/>
    </location>
</feature>
<feature type="region of interest" description="Disordered" evidence="1">
    <location>
        <begin position="323"/>
        <end position="342"/>
    </location>
</feature>
<evidence type="ECO:0000313" key="5">
    <source>
        <dbReference type="Proteomes" id="UP000001396"/>
    </source>
</evidence>
<dbReference type="InterPro" id="IPR053320">
    <property type="entry name" value="Protein_DD3-3_O-glyco"/>
</dbReference>
<dbReference type="EMBL" id="ADBJ01000047">
    <property type="protein sequence ID" value="EFA76446.1"/>
    <property type="molecule type" value="Genomic_DNA"/>
</dbReference>
<keyword evidence="2" id="KW-1133">Transmembrane helix</keyword>
<feature type="signal peptide" evidence="3">
    <location>
        <begin position="1"/>
        <end position="19"/>
    </location>
</feature>
<dbReference type="PANTHER" id="PTHR35170">
    <property type="entry name" value="PROTEIN DD3-3"/>
    <property type="match status" value="1"/>
</dbReference>
<dbReference type="AlphaFoldDB" id="D3BQM6"/>
<keyword evidence="2" id="KW-0472">Membrane</keyword>
<name>D3BQM6_HETP5</name>